<evidence type="ECO:0000313" key="2">
    <source>
        <dbReference type="EMBL" id="KAF6207767.1"/>
    </source>
</evidence>
<protein>
    <submittedName>
        <fullName evidence="2">Uncharacterized protein</fullName>
    </submittedName>
</protein>
<keyword evidence="3" id="KW-1185">Reference proteome</keyword>
<sequence>MAQEPLDEWIVDGGPQSPDPVVELMRKRTERFIADLRNQPPGHVATPAPSDDPYDALETLTNFVRFTMCGDTPTSRHTSGNSALLTILQIHRWIPLYQRIVQERDALLDRQAKWLLDRQQLVRQRDAAVEESKAANAQVCVEPPAAKTATPEATHQSSAEAPAARSAEAERELARSPAPPPASSPAPSQSPQSVKTRDPQLEPYVALTPIRSPPTTPLPPRRARGRVSSYAESPTPDAPPTPGRSPMTSSESETEKAEVIPPPAHPRIVLRISRKKKCPVCTKTVPRLFVFRCPGCKEFWQRLKSFHSQGRPLPECPEDHRAQRDPANCRGCRRHAYELAIRKARPLAPLGIPSVVFDNAGSRREGGCESPLTGEPFQ</sequence>
<name>A0A8S9XFK8_APOLU</name>
<dbReference type="AlphaFoldDB" id="A0A8S9XFK8"/>
<comment type="caution">
    <text evidence="2">The sequence shown here is derived from an EMBL/GenBank/DDBJ whole genome shotgun (WGS) entry which is preliminary data.</text>
</comment>
<evidence type="ECO:0000256" key="1">
    <source>
        <dbReference type="SAM" id="MobiDB-lite"/>
    </source>
</evidence>
<dbReference type="EMBL" id="WIXP02000007">
    <property type="protein sequence ID" value="KAF6207767.1"/>
    <property type="molecule type" value="Genomic_DNA"/>
</dbReference>
<proteinExistence type="predicted"/>
<feature type="compositionally biased region" description="Low complexity" evidence="1">
    <location>
        <begin position="142"/>
        <end position="166"/>
    </location>
</feature>
<organism evidence="2 3">
    <name type="scientific">Apolygus lucorum</name>
    <name type="common">Small green plant bug</name>
    <name type="synonym">Lygocoris lucorum</name>
    <dbReference type="NCBI Taxonomy" id="248454"/>
    <lineage>
        <taxon>Eukaryota</taxon>
        <taxon>Metazoa</taxon>
        <taxon>Ecdysozoa</taxon>
        <taxon>Arthropoda</taxon>
        <taxon>Hexapoda</taxon>
        <taxon>Insecta</taxon>
        <taxon>Pterygota</taxon>
        <taxon>Neoptera</taxon>
        <taxon>Paraneoptera</taxon>
        <taxon>Hemiptera</taxon>
        <taxon>Heteroptera</taxon>
        <taxon>Panheteroptera</taxon>
        <taxon>Cimicomorpha</taxon>
        <taxon>Miridae</taxon>
        <taxon>Mirini</taxon>
        <taxon>Apolygus</taxon>
    </lineage>
</organism>
<accession>A0A8S9XFK8</accession>
<evidence type="ECO:0000313" key="3">
    <source>
        <dbReference type="Proteomes" id="UP000466442"/>
    </source>
</evidence>
<reference evidence="2" key="1">
    <citation type="journal article" date="2021" name="Mol. Ecol. Resour.">
        <title>Apolygus lucorum genome provides insights into omnivorousness and mesophyll feeding.</title>
        <authorList>
            <person name="Liu Y."/>
            <person name="Liu H."/>
            <person name="Wang H."/>
            <person name="Huang T."/>
            <person name="Liu B."/>
            <person name="Yang B."/>
            <person name="Yin L."/>
            <person name="Li B."/>
            <person name="Zhang Y."/>
            <person name="Zhang S."/>
            <person name="Jiang F."/>
            <person name="Zhang X."/>
            <person name="Ren Y."/>
            <person name="Wang B."/>
            <person name="Wang S."/>
            <person name="Lu Y."/>
            <person name="Wu K."/>
            <person name="Fan W."/>
            <person name="Wang G."/>
        </authorList>
    </citation>
    <scope>NUCLEOTIDE SEQUENCE</scope>
    <source>
        <strain evidence="2">12Hb</strain>
    </source>
</reference>
<feature type="region of interest" description="Disordered" evidence="1">
    <location>
        <begin position="133"/>
        <end position="259"/>
    </location>
</feature>
<feature type="compositionally biased region" description="Pro residues" evidence="1">
    <location>
        <begin position="211"/>
        <end position="220"/>
    </location>
</feature>
<dbReference type="Proteomes" id="UP000466442">
    <property type="component" value="Unassembled WGS sequence"/>
</dbReference>
<gene>
    <name evidence="2" type="ORF">GE061_016215</name>
</gene>